<keyword evidence="1" id="KW-0175">Coiled coil</keyword>
<dbReference type="EMBL" id="JANJYJ010000923">
    <property type="protein sequence ID" value="KAK3170440.1"/>
    <property type="molecule type" value="Genomic_DNA"/>
</dbReference>
<evidence type="ECO:0000256" key="1">
    <source>
        <dbReference type="SAM" id="Coils"/>
    </source>
</evidence>
<accession>A0AAE0DIF4</accession>
<name>A0AAE0DIF4_9ROSI</name>
<sequence>MFPMSINVALSQLKHGTSLGDIWKVEDDSDVAISTWLEESKAKLTSLRQECNELKETATLIQTEIDSNSSSIRGIDDQISQLKSRQAELTKTVGTRKMAKFNVLANQKKVAEAITRTEDVILLRKARKSQKGAEEGKCSHT</sequence>
<feature type="coiled-coil region" evidence="1">
    <location>
        <begin position="37"/>
        <end position="64"/>
    </location>
</feature>
<dbReference type="AlphaFoldDB" id="A0AAE0DIF4"/>
<dbReference type="PANTHER" id="PTHR33345:SF4">
    <property type="entry name" value="MBD DOMAIN-CONTAINING PROTEIN"/>
    <property type="match status" value="1"/>
</dbReference>
<evidence type="ECO:0000313" key="2">
    <source>
        <dbReference type="EMBL" id="KAK3170440.1"/>
    </source>
</evidence>
<protein>
    <submittedName>
        <fullName evidence="2">Uncharacterized protein</fullName>
    </submittedName>
</protein>
<gene>
    <name evidence="2" type="ORF">Dsin_032729</name>
</gene>
<reference evidence="2" key="1">
    <citation type="journal article" date="2023" name="Plant J.">
        <title>Genome sequences and population genomics provide insights into the demographic history, inbreeding, and mutation load of two 'living fossil' tree species of Dipteronia.</title>
        <authorList>
            <person name="Feng Y."/>
            <person name="Comes H.P."/>
            <person name="Chen J."/>
            <person name="Zhu S."/>
            <person name="Lu R."/>
            <person name="Zhang X."/>
            <person name="Li P."/>
            <person name="Qiu J."/>
            <person name="Olsen K.M."/>
            <person name="Qiu Y."/>
        </authorList>
    </citation>
    <scope>NUCLEOTIDE SEQUENCE</scope>
    <source>
        <strain evidence="2">NBL</strain>
    </source>
</reference>
<organism evidence="2 3">
    <name type="scientific">Dipteronia sinensis</name>
    <dbReference type="NCBI Taxonomy" id="43782"/>
    <lineage>
        <taxon>Eukaryota</taxon>
        <taxon>Viridiplantae</taxon>
        <taxon>Streptophyta</taxon>
        <taxon>Embryophyta</taxon>
        <taxon>Tracheophyta</taxon>
        <taxon>Spermatophyta</taxon>
        <taxon>Magnoliopsida</taxon>
        <taxon>eudicotyledons</taxon>
        <taxon>Gunneridae</taxon>
        <taxon>Pentapetalae</taxon>
        <taxon>rosids</taxon>
        <taxon>malvids</taxon>
        <taxon>Sapindales</taxon>
        <taxon>Sapindaceae</taxon>
        <taxon>Hippocastanoideae</taxon>
        <taxon>Acereae</taxon>
        <taxon>Dipteronia</taxon>
    </lineage>
</organism>
<proteinExistence type="predicted"/>
<dbReference type="PANTHER" id="PTHR33345">
    <property type="entry name" value="ADAPTER PROTEIN, PUTATIVE-RELATED"/>
    <property type="match status" value="1"/>
</dbReference>
<comment type="caution">
    <text evidence="2">The sequence shown here is derived from an EMBL/GenBank/DDBJ whole genome shotgun (WGS) entry which is preliminary data.</text>
</comment>
<evidence type="ECO:0000313" key="3">
    <source>
        <dbReference type="Proteomes" id="UP001281410"/>
    </source>
</evidence>
<dbReference type="Proteomes" id="UP001281410">
    <property type="component" value="Unassembled WGS sequence"/>
</dbReference>
<keyword evidence="3" id="KW-1185">Reference proteome</keyword>